<dbReference type="PANTHER" id="PTHR11669">
    <property type="entry name" value="REPLICATION FACTOR C / DNA POLYMERASE III GAMMA-TAU SUBUNIT"/>
    <property type="match status" value="1"/>
</dbReference>
<evidence type="ECO:0000256" key="1">
    <source>
        <dbReference type="ARBA" id="ARBA00022705"/>
    </source>
</evidence>
<dbReference type="Pfam" id="PF13177">
    <property type="entry name" value="DNA_pol3_delta2"/>
    <property type="match status" value="1"/>
</dbReference>
<dbReference type="SUPFAM" id="SSF52540">
    <property type="entry name" value="P-loop containing nucleoside triphosphate hydrolases"/>
    <property type="match status" value="1"/>
</dbReference>
<evidence type="ECO:0008006" key="3">
    <source>
        <dbReference type="Google" id="ProtNLM"/>
    </source>
</evidence>
<name>A0A6C0C9S4_9ZZZZ</name>
<dbReference type="GO" id="GO:0005663">
    <property type="term" value="C:DNA replication factor C complex"/>
    <property type="evidence" value="ECO:0007669"/>
    <property type="project" value="TreeGrafter"/>
</dbReference>
<dbReference type="InterPro" id="IPR050238">
    <property type="entry name" value="DNA_Rep/Repair_Clamp_Loader"/>
</dbReference>
<dbReference type="GO" id="GO:0006281">
    <property type="term" value="P:DNA repair"/>
    <property type="evidence" value="ECO:0007669"/>
    <property type="project" value="TreeGrafter"/>
</dbReference>
<dbReference type="Gene3D" id="3.40.50.300">
    <property type="entry name" value="P-loop containing nucleotide triphosphate hydrolases"/>
    <property type="match status" value="1"/>
</dbReference>
<reference evidence="2" key="1">
    <citation type="journal article" date="2020" name="Nature">
        <title>Giant virus diversity and host interactions through global metagenomics.</title>
        <authorList>
            <person name="Schulz F."/>
            <person name="Roux S."/>
            <person name="Paez-Espino D."/>
            <person name="Jungbluth S."/>
            <person name="Walsh D.A."/>
            <person name="Denef V.J."/>
            <person name="McMahon K.D."/>
            <person name="Konstantinidis K.T."/>
            <person name="Eloe-Fadrosh E.A."/>
            <person name="Kyrpides N.C."/>
            <person name="Woyke T."/>
        </authorList>
    </citation>
    <scope>NUCLEOTIDE SEQUENCE</scope>
    <source>
        <strain evidence="2">GVMAG-M-3300020192-26</strain>
    </source>
</reference>
<protein>
    <recommendedName>
        <fullName evidence="3">Replication factor C small subunit</fullName>
    </recommendedName>
</protein>
<dbReference type="PANTHER" id="PTHR11669:SF1">
    <property type="entry name" value="REPLICATION FACTOR C SUBUNIT 3"/>
    <property type="match status" value="1"/>
</dbReference>
<keyword evidence="1" id="KW-0235">DNA replication</keyword>
<dbReference type="EMBL" id="MN739364">
    <property type="protein sequence ID" value="QHT01117.1"/>
    <property type="molecule type" value="Genomic_DNA"/>
</dbReference>
<dbReference type="GO" id="GO:0006261">
    <property type="term" value="P:DNA-templated DNA replication"/>
    <property type="evidence" value="ECO:0007669"/>
    <property type="project" value="TreeGrafter"/>
</dbReference>
<dbReference type="AlphaFoldDB" id="A0A6C0C9S4"/>
<proteinExistence type="predicted"/>
<dbReference type="Gene3D" id="1.20.272.10">
    <property type="match status" value="1"/>
</dbReference>
<dbReference type="InterPro" id="IPR027417">
    <property type="entry name" value="P-loop_NTPase"/>
</dbReference>
<dbReference type="GO" id="GO:0003689">
    <property type="term" value="F:DNA clamp loader activity"/>
    <property type="evidence" value="ECO:0007669"/>
    <property type="project" value="TreeGrafter"/>
</dbReference>
<dbReference type="CDD" id="cd00009">
    <property type="entry name" value="AAA"/>
    <property type="match status" value="1"/>
</dbReference>
<evidence type="ECO:0000313" key="2">
    <source>
        <dbReference type="EMBL" id="QHT01117.1"/>
    </source>
</evidence>
<dbReference type="GO" id="GO:0005634">
    <property type="term" value="C:nucleus"/>
    <property type="evidence" value="ECO:0007669"/>
    <property type="project" value="TreeGrafter"/>
</dbReference>
<sequence length="362" mass="41886">MFLVNKYSPQILSESLTNNDVLKQLIHIASYEDIPHIIISGPHGGGKKTIVKFFLESIYDKNINNLTKTKYRIHGASKKNIIEIMQSDYHIVIEPTSTNNDKYILQEIIKQYATHKMFEIFETKRKFKTIVIHNIELLSHNSQAALRRTMEIYAHSCRFIMICNNTSKIFDALRSRCQIFCVSSPTLKEIRQIILHISLMENIELSDDKLTTILSKCNNNVKEAIWILDEMRYGASHYLPLYKAYDNVVKLILSTIECKNVVTVYQSIRSNIHDIWTNTINGDDIIINIMERLIEIINIDHINIKIIQFAADAEHNIVPGRRDNPHMDWFIASVIKELIINKNLLTHLVPKKPPPVKAIKAK</sequence>
<accession>A0A6C0C9S4</accession>
<organism evidence="2">
    <name type="scientific">viral metagenome</name>
    <dbReference type="NCBI Taxonomy" id="1070528"/>
    <lineage>
        <taxon>unclassified sequences</taxon>
        <taxon>metagenomes</taxon>
        <taxon>organismal metagenomes</taxon>
    </lineage>
</organism>